<accession>A0A9W6L0T1</accession>
<dbReference type="PANTHER" id="PTHR35176">
    <property type="entry name" value="HEME OXYGENASE HI_0854-RELATED"/>
    <property type="match status" value="1"/>
</dbReference>
<keyword evidence="4" id="KW-1185">Reference proteome</keyword>
<dbReference type="InterPro" id="IPR011576">
    <property type="entry name" value="Pyridox_Oxase_N"/>
</dbReference>
<reference evidence="3" key="2">
    <citation type="submission" date="2023-01" db="EMBL/GenBank/DDBJ databases">
        <authorList>
            <person name="Sun Q."/>
            <person name="Evtushenko L."/>
        </authorList>
    </citation>
    <scope>NUCLEOTIDE SEQUENCE</scope>
    <source>
        <strain evidence="3">VKM Ac-1069</strain>
    </source>
</reference>
<evidence type="ECO:0000313" key="4">
    <source>
        <dbReference type="Proteomes" id="UP001143463"/>
    </source>
</evidence>
<protein>
    <submittedName>
        <fullName evidence="3">PPOX class F420-dependent enzyme</fullName>
    </submittedName>
</protein>
<sequence length="141" mass="15048">MSAELTPEIVEFLNHGTRTGVLAWTAADGRPLAAPVWFLVEDGTLIFNTGRDTAKGRALARDPRVALAVDLPAPPYAFVQVQGVAETSEDPAELLRTATALGGRYMGADRAEEFGKRNGVPGELLVRVRPTKVLAHLDVSG</sequence>
<dbReference type="InterPro" id="IPR052019">
    <property type="entry name" value="F420H2_bilvrd_red/Heme_oxyg"/>
</dbReference>
<evidence type="ECO:0000256" key="1">
    <source>
        <dbReference type="ARBA" id="ARBA00023002"/>
    </source>
</evidence>
<gene>
    <name evidence="3" type="ORF">GCM10017577_12100</name>
</gene>
<dbReference type="Pfam" id="PF01243">
    <property type="entry name" value="PNPOx_N"/>
    <property type="match status" value="1"/>
</dbReference>
<dbReference type="PANTHER" id="PTHR35176:SF1">
    <property type="entry name" value="F420H(2)-DEPENDENT BILIVERDIN REDUCTASE"/>
    <property type="match status" value="1"/>
</dbReference>
<comment type="caution">
    <text evidence="3">The sequence shown here is derived from an EMBL/GenBank/DDBJ whole genome shotgun (WGS) entry which is preliminary data.</text>
</comment>
<name>A0A9W6L0T1_9PSEU</name>
<evidence type="ECO:0000313" key="3">
    <source>
        <dbReference type="EMBL" id="GLL10070.1"/>
    </source>
</evidence>
<dbReference type="InterPro" id="IPR012349">
    <property type="entry name" value="Split_barrel_FMN-bd"/>
</dbReference>
<dbReference type="RefSeq" id="WP_037043322.1">
    <property type="nucleotide sequence ID" value="NZ_BAAAUZ010000011.1"/>
</dbReference>
<feature type="domain" description="Pyridoxamine 5'-phosphate oxidase N-terminal" evidence="2">
    <location>
        <begin position="5"/>
        <end position="134"/>
    </location>
</feature>
<evidence type="ECO:0000259" key="2">
    <source>
        <dbReference type="Pfam" id="PF01243"/>
    </source>
</evidence>
<dbReference type="InterPro" id="IPR019920">
    <property type="entry name" value="F420-binding_dom_put"/>
</dbReference>
<dbReference type="SUPFAM" id="SSF50475">
    <property type="entry name" value="FMN-binding split barrel"/>
    <property type="match status" value="1"/>
</dbReference>
<dbReference type="Proteomes" id="UP001143463">
    <property type="component" value="Unassembled WGS sequence"/>
</dbReference>
<dbReference type="EMBL" id="BSFQ01000003">
    <property type="protein sequence ID" value="GLL10070.1"/>
    <property type="molecule type" value="Genomic_DNA"/>
</dbReference>
<dbReference type="GO" id="GO:0070967">
    <property type="term" value="F:coenzyme F420 binding"/>
    <property type="evidence" value="ECO:0007669"/>
    <property type="project" value="TreeGrafter"/>
</dbReference>
<reference evidence="3" key="1">
    <citation type="journal article" date="2014" name="Int. J. Syst. Evol. Microbiol.">
        <title>Complete genome sequence of Corynebacterium casei LMG S-19264T (=DSM 44701T), isolated from a smear-ripened cheese.</title>
        <authorList>
            <consortium name="US DOE Joint Genome Institute (JGI-PGF)"/>
            <person name="Walter F."/>
            <person name="Albersmeier A."/>
            <person name="Kalinowski J."/>
            <person name="Ruckert C."/>
        </authorList>
    </citation>
    <scope>NUCLEOTIDE SEQUENCE</scope>
    <source>
        <strain evidence="3">VKM Ac-1069</strain>
    </source>
</reference>
<proteinExistence type="predicted"/>
<keyword evidence="1" id="KW-0560">Oxidoreductase</keyword>
<organism evidence="3 4">
    <name type="scientific">Pseudonocardia halophobica</name>
    <dbReference type="NCBI Taxonomy" id="29401"/>
    <lineage>
        <taxon>Bacteria</taxon>
        <taxon>Bacillati</taxon>
        <taxon>Actinomycetota</taxon>
        <taxon>Actinomycetes</taxon>
        <taxon>Pseudonocardiales</taxon>
        <taxon>Pseudonocardiaceae</taxon>
        <taxon>Pseudonocardia</taxon>
    </lineage>
</organism>
<dbReference type="AlphaFoldDB" id="A0A9W6L0T1"/>
<dbReference type="NCBIfam" id="TIGR03618">
    <property type="entry name" value="Rv1155_F420"/>
    <property type="match status" value="1"/>
</dbReference>
<dbReference type="GO" id="GO:0005829">
    <property type="term" value="C:cytosol"/>
    <property type="evidence" value="ECO:0007669"/>
    <property type="project" value="TreeGrafter"/>
</dbReference>
<dbReference type="GO" id="GO:0016627">
    <property type="term" value="F:oxidoreductase activity, acting on the CH-CH group of donors"/>
    <property type="evidence" value="ECO:0007669"/>
    <property type="project" value="TreeGrafter"/>
</dbReference>
<dbReference type="Gene3D" id="2.30.110.10">
    <property type="entry name" value="Electron Transport, Fmn-binding Protein, Chain A"/>
    <property type="match status" value="1"/>
</dbReference>